<comment type="caution">
    <text evidence="8">The sequence shown here is derived from an EMBL/GenBank/DDBJ whole genome shotgun (WGS) entry which is preliminary data.</text>
</comment>
<keyword evidence="9" id="KW-1185">Reference proteome</keyword>
<evidence type="ECO:0000256" key="1">
    <source>
        <dbReference type="ARBA" id="ARBA00004141"/>
    </source>
</evidence>
<dbReference type="PANTHER" id="PTHR23501">
    <property type="entry name" value="MAJOR FACILITATOR SUPERFAMILY"/>
    <property type="match status" value="1"/>
</dbReference>
<protein>
    <submittedName>
        <fullName evidence="8">MFS multidrug transporter</fullName>
    </submittedName>
</protein>
<sequence length="530" mass="56513">MNGIAIGTGRDGADDTKAEEDYPTAVRLIIMIVALILSMFLASLDMTILGTAIPKITEDFHSLDSVGWYGSAFFLTVAAFQASWGKAYKFFDLKYMFLISIFLFEVGSLICGVAPNNEALIVGRAITGLGAAGIMGGCYSIVAFAVPPHKRPAFTGIMGATFGVASVLGPLLGGVFTDKVSWRWCFYINLPVGGLSAAMILFLFKTPESSKFKGQLSLGQKFLHMDLPGALLILTGVICFLLAMQWGGTTKAWSDPDVYGTLVGFGLIAILFLVEQWWQGERALLLPGLLKKRHLWVGSGFGFFLGGGFFVLLYYLPIYFQSVLGTTAEQSGIRNLALIIAETLCVILSGLFVTKIGLFAPLMIVGSIISTVAVGLVYTLSLTPTTGQWIGYQILAGIGIGICFQAPIMSGQALSKPEDIATTTALLMFFQTMGGALCVSAAQTAFANELIKSLIKNSVDVEPRMVLAIGASELRQAFETEVLAGILEAYLDGLRVAFAVAIALLGASVVFGAATPWINIKKLMKPGTAL</sequence>
<keyword evidence="5 6" id="KW-0472">Membrane</keyword>
<evidence type="ECO:0000256" key="3">
    <source>
        <dbReference type="ARBA" id="ARBA00022692"/>
    </source>
</evidence>
<dbReference type="GO" id="GO:0005886">
    <property type="term" value="C:plasma membrane"/>
    <property type="evidence" value="ECO:0007669"/>
    <property type="project" value="TreeGrafter"/>
</dbReference>
<dbReference type="OrthoDB" id="10021397at2759"/>
<keyword evidence="4 6" id="KW-1133">Transmembrane helix</keyword>
<keyword evidence="2" id="KW-0813">Transport</keyword>
<dbReference type="EMBL" id="ML986684">
    <property type="protein sequence ID" value="KAF2260296.1"/>
    <property type="molecule type" value="Genomic_DNA"/>
</dbReference>
<feature type="transmembrane region" description="Helical" evidence="6">
    <location>
        <begin position="295"/>
        <end position="316"/>
    </location>
</feature>
<feature type="transmembrane region" description="Helical" evidence="6">
    <location>
        <begin position="390"/>
        <end position="408"/>
    </location>
</feature>
<name>A0A9P4K1C3_9PLEO</name>
<feature type="transmembrane region" description="Helical" evidence="6">
    <location>
        <begin position="96"/>
        <end position="115"/>
    </location>
</feature>
<feature type="transmembrane region" description="Helical" evidence="6">
    <location>
        <begin position="153"/>
        <end position="172"/>
    </location>
</feature>
<feature type="transmembrane region" description="Helical" evidence="6">
    <location>
        <begin position="358"/>
        <end position="378"/>
    </location>
</feature>
<feature type="transmembrane region" description="Helical" evidence="6">
    <location>
        <begin position="225"/>
        <end position="246"/>
    </location>
</feature>
<dbReference type="InterPro" id="IPR036259">
    <property type="entry name" value="MFS_trans_sf"/>
</dbReference>
<organism evidence="8 9">
    <name type="scientific">Lojkania enalia</name>
    <dbReference type="NCBI Taxonomy" id="147567"/>
    <lineage>
        <taxon>Eukaryota</taxon>
        <taxon>Fungi</taxon>
        <taxon>Dikarya</taxon>
        <taxon>Ascomycota</taxon>
        <taxon>Pezizomycotina</taxon>
        <taxon>Dothideomycetes</taxon>
        <taxon>Pleosporomycetidae</taxon>
        <taxon>Pleosporales</taxon>
        <taxon>Pleosporales incertae sedis</taxon>
        <taxon>Lojkania</taxon>
    </lineage>
</organism>
<dbReference type="Proteomes" id="UP000800093">
    <property type="component" value="Unassembled WGS sequence"/>
</dbReference>
<evidence type="ECO:0000313" key="9">
    <source>
        <dbReference type="Proteomes" id="UP000800093"/>
    </source>
</evidence>
<feature type="transmembrane region" description="Helical" evidence="6">
    <location>
        <begin position="496"/>
        <end position="518"/>
    </location>
</feature>
<feature type="transmembrane region" description="Helical" evidence="6">
    <location>
        <begin position="121"/>
        <end position="146"/>
    </location>
</feature>
<accession>A0A9P4K1C3</accession>
<feature type="transmembrane region" description="Helical" evidence="6">
    <location>
        <begin position="28"/>
        <end position="54"/>
    </location>
</feature>
<proteinExistence type="predicted"/>
<dbReference type="CDD" id="cd17502">
    <property type="entry name" value="MFS_Azr1_MDR_like"/>
    <property type="match status" value="1"/>
</dbReference>
<evidence type="ECO:0000256" key="6">
    <source>
        <dbReference type="SAM" id="Phobius"/>
    </source>
</evidence>
<dbReference type="AlphaFoldDB" id="A0A9P4K1C3"/>
<feature type="transmembrane region" description="Helical" evidence="6">
    <location>
        <begin position="66"/>
        <end position="84"/>
    </location>
</feature>
<feature type="transmembrane region" description="Helical" evidence="6">
    <location>
        <begin position="336"/>
        <end position="353"/>
    </location>
</feature>
<gene>
    <name evidence="8" type="ORF">CC78DRAFT_473230</name>
</gene>
<feature type="transmembrane region" description="Helical" evidence="6">
    <location>
        <begin position="420"/>
        <end position="442"/>
    </location>
</feature>
<evidence type="ECO:0000259" key="7">
    <source>
        <dbReference type="PROSITE" id="PS50850"/>
    </source>
</evidence>
<evidence type="ECO:0000256" key="5">
    <source>
        <dbReference type="ARBA" id="ARBA00023136"/>
    </source>
</evidence>
<dbReference type="SUPFAM" id="SSF103473">
    <property type="entry name" value="MFS general substrate transporter"/>
    <property type="match status" value="1"/>
</dbReference>
<dbReference type="InterPro" id="IPR011701">
    <property type="entry name" value="MFS"/>
</dbReference>
<dbReference type="Gene3D" id="1.20.1720.10">
    <property type="entry name" value="Multidrug resistance protein D"/>
    <property type="match status" value="1"/>
</dbReference>
<evidence type="ECO:0000256" key="4">
    <source>
        <dbReference type="ARBA" id="ARBA00022989"/>
    </source>
</evidence>
<keyword evidence="3 6" id="KW-0812">Transmembrane</keyword>
<evidence type="ECO:0000313" key="8">
    <source>
        <dbReference type="EMBL" id="KAF2260296.1"/>
    </source>
</evidence>
<dbReference type="PANTHER" id="PTHR23501:SF177">
    <property type="entry name" value="MAJOR FACILITATOR SUPERFAMILY (MFS) PROFILE DOMAIN-CONTAINING PROTEIN-RELATED"/>
    <property type="match status" value="1"/>
</dbReference>
<dbReference type="InterPro" id="IPR020846">
    <property type="entry name" value="MFS_dom"/>
</dbReference>
<dbReference type="Pfam" id="PF07690">
    <property type="entry name" value="MFS_1"/>
    <property type="match status" value="1"/>
</dbReference>
<feature type="transmembrane region" description="Helical" evidence="6">
    <location>
        <begin position="184"/>
        <end position="204"/>
    </location>
</feature>
<dbReference type="FunFam" id="1.20.1720.10:FF:000012">
    <property type="entry name" value="MFS toxin efflux pump (AflT)"/>
    <property type="match status" value="1"/>
</dbReference>
<dbReference type="PROSITE" id="PS50850">
    <property type="entry name" value="MFS"/>
    <property type="match status" value="1"/>
</dbReference>
<feature type="domain" description="Major facilitator superfamily (MFS) profile" evidence="7">
    <location>
        <begin position="31"/>
        <end position="530"/>
    </location>
</feature>
<evidence type="ECO:0000256" key="2">
    <source>
        <dbReference type="ARBA" id="ARBA00022448"/>
    </source>
</evidence>
<dbReference type="GO" id="GO:0022857">
    <property type="term" value="F:transmembrane transporter activity"/>
    <property type="evidence" value="ECO:0007669"/>
    <property type="project" value="InterPro"/>
</dbReference>
<comment type="subcellular location">
    <subcellularLocation>
        <location evidence="1">Membrane</location>
        <topology evidence="1">Multi-pass membrane protein</topology>
    </subcellularLocation>
</comment>
<feature type="transmembrane region" description="Helical" evidence="6">
    <location>
        <begin position="258"/>
        <end position="274"/>
    </location>
</feature>
<dbReference type="FunFam" id="1.20.1250.20:FF:000196">
    <property type="entry name" value="MFS toxin efflux pump (AflT)"/>
    <property type="match status" value="1"/>
</dbReference>
<dbReference type="Gene3D" id="1.20.1250.20">
    <property type="entry name" value="MFS general substrate transporter like domains"/>
    <property type="match status" value="1"/>
</dbReference>
<reference evidence="9" key="1">
    <citation type="journal article" date="2020" name="Stud. Mycol.">
        <title>101 Dothideomycetes genomes: A test case for predicting lifestyles and emergence of pathogens.</title>
        <authorList>
            <person name="Haridas S."/>
            <person name="Albert R."/>
            <person name="Binder M."/>
            <person name="Bloem J."/>
            <person name="LaButti K."/>
            <person name="Salamov A."/>
            <person name="Andreopoulos B."/>
            <person name="Baker S."/>
            <person name="Barry K."/>
            <person name="Bills G."/>
            <person name="Bluhm B."/>
            <person name="Cannon C."/>
            <person name="Castanera R."/>
            <person name="Culley D."/>
            <person name="Daum C."/>
            <person name="Ezra D."/>
            <person name="Gonzalez J."/>
            <person name="Henrissat B."/>
            <person name="Kuo A."/>
            <person name="Liang C."/>
            <person name="Lipzen A."/>
            <person name="Lutzoni F."/>
            <person name="Magnuson J."/>
            <person name="Mondo S."/>
            <person name="Nolan M."/>
            <person name="Ohm R."/>
            <person name="Pangilinan J."/>
            <person name="Park H.-J."/>
            <person name="Ramirez L."/>
            <person name="Alfaro M."/>
            <person name="Sun H."/>
            <person name="Tritt A."/>
            <person name="Yoshinaga Y."/>
            <person name="Zwiers L.-H."/>
            <person name="Turgeon B."/>
            <person name="Goodwin S."/>
            <person name="Spatafora J."/>
            <person name="Crous P."/>
            <person name="Grigoriev I."/>
        </authorList>
    </citation>
    <scope>NUCLEOTIDE SEQUENCE [LARGE SCALE GENOMIC DNA]</scope>
    <source>
        <strain evidence="9">CBS 304.66</strain>
    </source>
</reference>